<gene>
    <name evidence="1" type="ORF">LCGC14_2835620</name>
</gene>
<comment type="caution">
    <text evidence="1">The sequence shown here is derived from an EMBL/GenBank/DDBJ whole genome shotgun (WGS) entry which is preliminary data.</text>
</comment>
<evidence type="ECO:0000313" key="1">
    <source>
        <dbReference type="EMBL" id="KKK79228.1"/>
    </source>
</evidence>
<protein>
    <submittedName>
        <fullName evidence="1">Uncharacterized protein</fullName>
    </submittedName>
</protein>
<dbReference type="EMBL" id="LAZR01054124">
    <property type="protein sequence ID" value="KKK79228.1"/>
    <property type="molecule type" value="Genomic_DNA"/>
</dbReference>
<organism evidence="1">
    <name type="scientific">marine sediment metagenome</name>
    <dbReference type="NCBI Taxonomy" id="412755"/>
    <lineage>
        <taxon>unclassified sequences</taxon>
        <taxon>metagenomes</taxon>
        <taxon>ecological metagenomes</taxon>
    </lineage>
</organism>
<name>A0A0F8YCW7_9ZZZZ</name>
<sequence>MTPLSRCAYCQKDIFASAVTKVVAVTGSPQHVALLYTCASCGNKSKVVSETSNWEEIQNENAYRKSSSRIYKIELDAIGSAQDLINLWASYPTPPIREEVMNTCGCKICKERLYGTT</sequence>
<proteinExistence type="predicted"/>
<reference evidence="1" key="1">
    <citation type="journal article" date="2015" name="Nature">
        <title>Complex archaea that bridge the gap between prokaryotes and eukaryotes.</title>
        <authorList>
            <person name="Spang A."/>
            <person name="Saw J.H."/>
            <person name="Jorgensen S.L."/>
            <person name="Zaremba-Niedzwiedzka K."/>
            <person name="Martijn J."/>
            <person name="Lind A.E."/>
            <person name="van Eijk R."/>
            <person name="Schleper C."/>
            <person name="Guy L."/>
            <person name="Ettema T.J."/>
        </authorList>
    </citation>
    <scope>NUCLEOTIDE SEQUENCE</scope>
</reference>
<accession>A0A0F8YCW7</accession>
<dbReference type="AlphaFoldDB" id="A0A0F8YCW7"/>